<sequence length="50" mass="5523">MSPIAFTTLASCYAPKDNSKPPQDNNKEPKIGINLASFDKLNNATDLLEW</sequence>
<organism evidence="1 2">
    <name type="scientific">Mycoplasmoides gallisepticum</name>
    <name type="common">Mycoplasma gallisepticum</name>
    <dbReference type="NCBI Taxonomy" id="2096"/>
    <lineage>
        <taxon>Bacteria</taxon>
        <taxon>Bacillati</taxon>
        <taxon>Mycoplasmatota</taxon>
        <taxon>Mycoplasmoidales</taxon>
        <taxon>Mycoplasmoidaceae</taxon>
        <taxon>Mycoplasmoides</taxon>
    </lineage>
</organism>
<dbReference type="AlphaFoldDB" id="A0A3B0Q0U1"/>
<evidence type="ECO:0000313" key="1">
    <source>
        <dbReference type="EMBL" id="SYV94583.1"/>
    </source>
</evidence>
<proteinExistence type="predicted"/>
<dbReference type="EMBL" id="LS991952">
    <property type="protein sequence ID" value="SYV94583.1"/>
    <property type="molecule type" value="Genomic_DNA"/>
</dbReference>
<evidence type="ECO:0000313" key="2">
    <source>
        <dbReference type="Proteomes" id="UP000260136"/>
    </source>
</evidence>
<protein>
    <submittedName>
        <fullName evidence="1">Uncharacterized protein</fullName>
    </submittedName>
</protein>
<gene>
    <name evidence="1" type="ORF">NCTC10115_00908</name>
</gene>
<dbReference type="Proteomes" id="UP000260136">
    <property type="component" value="Chromosome"/>
</dbReference>
<accession>A0A3B0Q0U1</accession>
<feature type="non-terminal residue" evidence="1">
    <location>
        <position position="50"/>
    </location>
</feature>
<name>A0A3B0Q0U1_MYCGL</name>
<reference evidence="2" key="1">
    <citation type="submission" date="2018-06" db="EMBL/GenBank/DDBJ databases">
        <authorList>
            <consortium name="Pathogen Informatics"/>
        </authorList>
    </citation>
    <scope>NUCLEOTIDE SEQUENCE [LARGE SCALE GENOMIC DNA]</scope>
    <source>
        <strain evidence="2">NCTC10115</strain>
    </source>
</reference>